<proteinExistence type="predicted"/>
<dbReference type="Proteomes" id="UP000727490">
    <property type="component" value="Unassembled WGS sequence"/>
</dbReference>
<evidence type="ECO:0000313" key="2">
    <source>
        <dbReference type="EMBL" id="MBW3466385.1"/>
    </source>
</evidence>
<accession>A0A951IQ44</accession>
<evidence type="ECO:0000259" key="1">
    <source>
        <dbReference type="Pfam" id="PF03016"/>
    </source>
</evidence>
<dbReference type="InterPro" id="IPR004263">
    <property type="entry name" value="Exostosin"/>
</dbReference>
<sequence>MEMMDDITLRNELDKIVNFSRVKIYFDSLKLPLGYVFDLFERKDNGTIILNKESESCFEKVSDPKNADFIFIPVPLSELNGTQEGMDIIAFHRDISISLHKPLLLVSDADLLFDPGFRDVILLTPGAYKSMGNQVSLPALLPNDPLEKWFHGEFKIIEKFDRVSVGFCGQATSNFLKTVKDHLQYLGLNAMKVIGRSRYLYVPYFMAASERAALLSSLENSNLVQTDFLKRERYKGGAKSDQDQKRLEYEFFKNIYDNLFTICMRGFGNYSVRFFQTLAMGRIPVVIETDSILPFESQIDYREICVMVPYKDRFKADQYIINFINSYSESELKVIQKRCRQTWLDHFRKKGLIYGLSQELKNMTFYQN</sequence>
<feature type="domain" description="Exostosin GT47" evidence="1">
    <location>
        <begin position="214"/>
        <end position="312"/>
    </location>
</feature>
<dbReference type="Pfam" id="PF03016">
    <property type="entry name" value="Exostosin_GT47"/>
    <property type="match status" value="1"/>
</dbReference>
<dbReference type="GO" id="GO:0016757">
    <property type="term" value="F:glycosyltransferase activity"/>
    <property type="evidence" value="ECO:0007669"/>
    <property type="project" value="InterPro"/>
</dbReference>
<reference evidence="2 3" key="1">
    <citation type="journal article" date="2020" name="Syst. Appl. Microbiol.">
        <title>Arthrospiribacter ruber gen. nov., sp. nov., a novel bacterium isolated from Arthrospira cultures.</title>
        <authorList>
            <person name="Waleron M."/>
            <person name="Misztak A."/>
            <person name="Waleron M.M."/>
            <person name="Furmaniak M."/>
            <person name="Mrozik A."/>
            <person name="Waleron K."/>
        </authorList>
    </citation>
    <scope>NUCLEOTIDE SEQUENCE [LARGE SCALE GENOMIC DNA]</scope>
    <source>
        <strain evidence="2 3">DPMB0001</strain>
    </source>
</reference>
<dbReference type="AlphaFoldDB" id="A0A951IQ44"/>
<dbReference type="EMBL" id="RPHB01000001">
    <property type="protein sequence ID" value="MBW3466385.1"/>
    <property type="molecule type" value="Genomic_DNA"/>
</dbReference>
<evidence type="ECO:0000313" key="3">
    <source>
        <dbReference type="Proteomes" id="UP000727490"/>
    </source>
</evidence>
<gene>
    <name evidence="2" type="ORF">EGN73_00970</name>
</gene>
<organism evidence="2 3">
    <name type="scientific">Arthrospiribacter ruber</name>
    <dbReference type="NCBI Taxonomy" id="2487934"/>
    <lineage>
        <taxon>Bacteria</taxon>
        <taxon>Pseudomonadati</taxon>
        <taxon>Bacteroidota</taxon>
        <taxon>Cytophagia</taxon>
        <taxon>Cytophagales</taxon>
        <taxon>Cyclobacteriaceae</taxon>
        <taxon>Arthrospiribacter</taxon>
    </lineage>
</organism>
<keyword evidence="3" id="KW-1185">Reference proteome</keyword>
<protein>
    <recommendedName>
        <fullName evidence="1">Exostosin GT47 domain-containing protein</fullName>
    </recommendedName>
</protein>
<dbReference type="InterPro" id="IPR040911">
    <property type="entry name" value="Exostosin_GT47"/>
</dbReference>
<dbReference type="PANTHER" id="PTHR11062">
    <property type="entry name" value="EXOSTOSIN HEPARAN SULFATE GLYCOSYLTRANSFERASE -RELATED"/>
    <property type="match status" value="1"/>
</dbReference>
<name>A0A951IQ44_9BACT</name>
<comment type="caution">
    <text evidence="2">The sequence shown here is derived from an EMBL/GenBank/DDBJ whole genome shotgun (WGS) entry which is preliminary data.</text>
</comment>